<evidence type="ECO:0000256" key="3">
    <source>
        <dbReference type="ARBA" id="ARBA00022679"/>
    </source>
</evidence>
<dbReference type="InterPro" id="IPR017441">
    <property type="entry name" value="Protein_kinase_ATP_BS"/>
</dbReference>
<evidence type="ECO:0000256" key="8">
    <source>
        <dbReference type="SAM" id="Phobius"/>
    </source>
</evidence>
<feature type="binding site" evidence="7">
    <location>
        <position position="45"/>
    </location>
    <ligand>
        <name>ATP</name>
        <dbReference type="ChEBI" id="CHEBI:30616"/>
    </ligand>
</feature>
<evidence type="ECO:0000313" key="10">
    <source>
        <dbReference type="EMBL" id="QJR37061.1"/>
    </source>
</evidence>
<evidence type="ECO:0000256" key="5">
    <source>
        <dbReference type="ARBA" id="ARBA00022777"/>
    </source>
</evidence>
<accession>A0A6M4IXW4</accession>
<sequence length="847" mass="91389">MADILETLQTHLDGTYRVERELGRGGMATVYLARDLREDREVAIKVLNPDLSATIGADRFEREIKIASRLQHPHILGCYESGSANGLLYYVMPFVKGESVRDRLNREGQLPVAEAVRIIREVADALGYAHAQEVVHRDVKPENILLLESGHALVADFGIARAATEGDAQKLTQTGMAVGTPVYMSPEQSTGEKVGPAADIYSLGCVLYEMLSGDPPFTGRNAMAIMARHAMDTVPSIRIVRQAVPDEVEEAIYAAMEKSPADRPRTATEFAAILGTPLGETAMRRVDRFTTMRRIPTPPPEPPKTPWFKQPAVLGGLLLAVLAGGGAFWKFGGGGSVALKKDGLAADRIAVLYFDDVSSQHELGYLADGLTESLIASLTGVTGVNVVSRGGVETFRGSTSPNDSIAKVLDVATLVRGDVSKDGDKLLVNIRLVDGAGDFVRKSAKITGSASNALALRDSLASRVTILIREELGRQVKVREQRDATSNADAWELVQRAEVERRAGEAALKGGDAAGLARAFGAADSLLLVAEGMDAKWGEPSVLRANLAYRRSRILQGDPPAARAWIDSGLVFAERALQRTPSNPDALEVRGNLRYFTVLVGLEPDQKKALEMVDSAQADLETATQANPLQAGAFATLSHLYYRTKTNVDVNMAAKRALEADAFLSNADVVLSRLFASSYDLNNIDPDAIAWCEQTKRRFPTSANAARCQLQLLTTRSRPADAAAAVKAWALADSVVLRSPKPQQTVQRLASDLFVAAVLARAGMADSARKVVQRSQGDAEVDSKRDLMLRAAFVHTILADTAAAVSALNVYFSRNDERRAAYANDPGWWFKPIAQSPAFQKLVGVVP</sequence>
<protein>
    <recommendedName>
        <fullName evidence="1">non-specific serine/threonine protein kinase</fullName>
        <ecNumber evidence="1">2.7.11.1</ecNumber>
    </recommendedName>
</protein>
<dbReference type="GO" id="GO:0005524">
    <property type="term" value="F:ATP binding"/>
    <property type="evidence" value="ECO:0007669"/>
    <property type="project" value="UniProtKB-UniRule"/>
</dbReference>
<evidence type="ECO:0000256" key="4">
    <source>
        <dbReference type="ARBA" id="ARBA00022741"/>
    </source>
</evidence>
<reference evidence="10 11" key="1">
    <citation type="submission" date="2020-05" db="EMBL/GenBank/DDBJ databases">
        <title>Complete genome sequence of Gemmatimonas greenlandica TET16.</title>
        <authorList>
            <person name="Zeng Y."/>
        </authorList>
    </citation>
    <scope>NUCLEOTIDE SEQUENCE [LARGE SCALE GENOMIC DNA]</scope>
    <source>
        <strain evidence="10 11">TET16</strain>
    </source>
</reference>
<proteinExistence type="predicted"/>
<dbReference type="Gene3D" id="1.10.510.10">
    <property type="entry name" value="Transferase(Phosphotransferase) domain 1"/>
    <property type="match status" value="1"/>
</dbReference>
<dbReference type="AlphaFoldDB" id="A0A6M4IXW4"/>
<keyword evidence="5 10" id="KW-0418">Kinase</keyword>
<dbReference type="PROSITE" id="PS50011">
    <property type="entry name" value="PROTEIN_KINASE_DOM"/>
    <property type="match status" value="1"/>
</dbReference>
<dbReference type="PROSITE" id="PS00107">
    <property type="entry name" value="PROTEIN_KINASE_ATP"/>
    <property type="match status" value="1"/>
</dbReference>
<dbReference type="CDD" id="cd14014">
    <property type="entry name" value="STKc_PknB_like"/>
    <property type="match status" value="1"/>
</dbReference>
<keyword evidence="2" id="KW-0723">Serine/threonine-protein kinase</keyword>
<dbReference type="Proteomes" id="UP000500938">
    <property type="component" value="Chromosome"/>
</dbReference>
<dbReference type="FunFam" id="1.10.510.10:FF:000021">
    <property type="entry name" value="Serine/threonine protein kinase"/>
    <property type="match status" value="1"/>
</dbReference>
<keyword evidence="11" id="KW-1185">Reference proteome</keyword>
<organism evidence="10 11">
    <name type="scientific">Gemmatimonas groenlandica</name>
    <dbReference type="NCBI Taxonomy" id="2732249"/>
    <lineage>
        <taxon>Bacteria</taxon>
        <taxon>Pseudomonadati</taxon>
        <taxon>Gemmatimonadota</taxon>
        <taxon>Gemmatimonadia</taxon>
        <taxon>Gemmatimonadales</taxon>
        <taxon>Gemmatimonadaceae</taxon>
        <taxon>Gemmatimonas</taxon>
    </lineage>
</organism>
<evidence type="ECO:0000313" key="11">
    <source>
        <dbReference type="Proteomes" id="UP000500938"/>
    </source>
</evidence>
<dbReference type="InterPro" id="IPR008271">
    <property type="entry name" value="Ser/Thr_kinase_AS"/>
</dbReference>
<keyword evidence="6 7" id="KW-0067">ATP-binding</keyword>
<name>A0A6M4IXW4_9BACT</name>
<evidence type="ECO:0000259" key="9">
    <source>
        <dbReference type="PROSITE" id="PS50011"/>
    </source>
</evidence>
<keyword evidence="4 7" id="KW-0547">Nucleotide-binding</keyword>
<evidence type="ECO:0000256" key="2">
    <source>
        <dbReference type="ARBA" id="ARBA00022527"/>
    </source>
</evidence>
<keyword evidence="8" id="KW-1133">Transmembrane helix</keyword>
<dbReference type="GO" id="GO:0004674">
    <property type="term" value="F:protein serine/threonine kinase activity"/>
    <property type="evidence" value="ECO:0007669"/>
    <property type="project" value="UniProtKB-KW"/>
</dbReference>
<dbReference type="Pfam" id="PF00069">
    <property type="entry name" value="Pkinase"/>
    <property type="match status" value="1"/>
</dbReference>
<dbReference type="EC" id="2.7.11.1" evidence="1"/>
<gene>
    <name evidence="10" type="ORF">HKW67_16825</name>
</gene>
<dbReference type="PANTHER" id="PTHR43289">
    <property type="entry name" value="MITOGEN-ACTIVATED PROTEIN KINASE KINASE KINASE 20-RELATED"/>
    <property type="match status" value="1"/>
</dbReference>
<dbReference type="SMART" id="SM00220">
    <property type="entry name" value="S_TKc"/>
    <property type="match status" value="1"/>
</dbReference>
<dbReference type="PANTHER" id="PTHR43289:SF6">
    <property type="entry name" value="SERINE_THREONINE-PROTEIN KINASE NEKL-3"/>
    <property type="match status" value="1"/>
</dbReference>
<evidence type="ECO:0000256" key="1">
    <source>
        <dbReference type="ARBA" id="ARBA00012513"/>
    </source>
</evidence>
<dbReference type="SUPFAM" id="SSF48452">
    <property type="entry name" value="TPR-like"/>
    <property type="match status" value="1"/>
</dbReference>
<dbReference type="InterPro" id="IPR011009">
    <property type="entry name" value="Kinase-like_dom_sf"/>
</dbReference>
<keyword evidence="3" id="KW-0808">Transferase</keyword>
<keyword evidence="8" id="KW-0472">Membrane</keyword>
<evidence type="ECO:0000256" key="6">
    <source>
        <dbReference type="ARBA" id="ARBA00022840"/>
    </source>
</evidence>
<dbReference type="PROSITE" id="PS00108">
    <property type="entry name" value="PROTEIN_KINASE_ST"/>
    <property type="match status" value="1"/>
</dbReference>
<dbReference type="InterPro" id="IPR000719">
    <property type="entry name" value="Prot_kinase_dom"/>
</dbReference>
<dbReference type="RefSeq" id="WP_171226494.1">
    <property type="nucleotide sequence ID" value="NZ_CP053085.1"/>
</dbReference>
<feature type="transmembrane region" description="Helical" evidence="8">
    <location>
        <begin position="792"/>
        <end position="812"/>
    </location>
</feature>
<dbReference type="Gene3D" id="3.30.200.20">
    <property type="entry name" value="Phosphorylase Kinase, domain 1"/>
    <property type="match status" value="1"/>
</dbReference>
<dbReference type="SUPFAM" id="SSF56112">
    <property type="entry name" value="Protein kinase-like (PK-like)"/>
    <property type="match status" value="1"/>
</dbReference>
<keyword evidence="8" id="KW-0812">Transmembrane</keyword>
<dbReference type="Gene3D" id="1.25.40.10">
    <property type="entry name" value="Tetratricopeptide repeat domain"/>
    <property type="match status" value="1"/>
</dbReference>
<dbReference type="KEGG" id="ggr:HKW67_16825"/>
<evidence type="ECO:0000256" key="7">
    <source>
        <dbReference type="PROSITE-ProRule" id="PRU10141"/>
    </source>
</evidence>
<dbReference type="InterPro" id="IPR011990">
    <property type="entry name" value="TPR-like_helical_dom_sf"/>
</dbReference>
<dbReference type="EMBL" id="CP053085">
    <property type="protein sequence ID" value="QJR37061.1"/>
    <property type="molecule type" value="Genomic_DNA"/>
</dbReference>
<feature type="domain" description="Protein kinase" evidence="9">
    <location>
        <begin position="16"/>
        <end position="279"/>
    </location>
</feature>